<reference evidence="1 2" key="1">
    <citation type="submission" date="2014-07" db="EMBL/GenBank/DDBJ databases">
        <title>Genome Sequence of Rhodococcus opacus Strain R7, a Biodegrader of Mono- and Polycyclic Aromatic Hydrocarbons.</title>
        <authorList>
            <person name="Di Gennaro P."/>
            <person name="Zampolli J."/>
            <person name="Presti I."/>
            <person name="Cappelletti M."/>
            <person name="D'Ursi P."/>
            <person name="Orro A."/>
            <person name="Mezzelani A."/>
            <person name="Milanesi L."/>
        </authorList>
    </citation>
    <scope>NUCLEOTIDE SEQUENCE [LARGE SCALE GENOMIC DNA]</scope>
    <source>
        <strain evidence="1 2">R7</strain>
    </source>
</reference>
<name>A0A076EAS8_RHOOP</name>
<dbReference type="AlphaFoldDB" id="A0A076EAS8"/>
<gene>
    <name evidence="1" type="ORF">EP51_01500</name>
</gene>
<evidence type="ECO:0000313" key="2">
    <source>
        <dbReference type="Proteomes" id="UP000028488"/>
    </source>
</evidence>
<proteinExistence type="predicted"/>
<accession>A0A076EAS8</accession>
<dbReference type="Proteomes" id="UP000028488">
    <property type="component" value="Chromosome"/>
</dbReference>
<dbReference type="EMBL" id="CP008947">
    <property type="protein sequence ID" value="AII03380.1"/>
    <property type="molecule type" value="Genomic_DNA"/>
</dbReference>
<sequence length="68" mass="7575">MVEFALRWLPFGGPRADDILVTFGISTLTFARRLQEVLASDHPPRLSLAERNGLREMAAALGRPSERP</sequence>
<organism evidence="1 2">
    <name type="scientific">Rhodococcus opacus</name>
    <name type="common">Nocardia opaca</name>
    <dbReference type="NCBI Taxonomy" id="37919"/>
    <lineage>
        <taxon>Bacteria</taxon>
        <taxon>Bacillati</taxon>
        <taxon>Actinomycetota</taxon>
        <taxon>Actinomycetes</taxon>
        <taxon>Mycobacteriales</taxon>
        <taxon>Nocardiaceae</taxon>
        <taxon>Rhodococcus</taxon>
    </lineage>
</organism>
<protein>
    <recommendedName>
        <fullName evidence="3">DUF3263 domain-containing protein</fullName>
    </recommendedName>
</protein>
<evidence type="ECO:0008006" key="3">
    <source>
        <dbReference type="Google" id="ProtNLM"/>
    </source>
</evidence>
<dbReference type="RefSeq" id="WP_052033591.1">
    <property type="nucleotide sequence ID" value="NZ_CP008947.1"/>
</dbReference>
<evidence type="ECO:0000313" key="1">
    <source>
        <dbReference type="EMBL" id="AII03380.1"/>
    </source>
</evidence>